<proteinExistence type="predicted"/>
<evidence type="ECO:0000313" key="2">
    <source>
        <dbReference type="Proteomes" id="UP000197768"/>
    </source>
</evidence>
<name>A0A246GFE5_9FLAO</name>
<dbReference type="Proteomes" id="UP000197768">
    <property type="component" value="Unassembled WGS sequence"/>
</dbReference>
<dbReference type="EMBL" id="MTCZ01000237">
    <property type="protein sequence ID" value="OWP82840.1"/>
    <property type="molecule type" value="Genomic_DNA"/>
</dbReference>
<evidence type="ECO:0000313" key="1">
    <source>
        <dbReference type="EMBL" id="OWP82840.1"/>
    </source>
</evidence>
<organism evidence="1 2">
    <name type="scientific">Flavobacterium davisii</name>
    <dbReference type="NCBI Taxonomy" id="2906077"/>
    <lineage>
        <taxon>Bacteria</taxon>
        <taxon>Pseudomonadati</taxon>
        <taxon>Bacteroidota</taxon>
        <taxon>Flavobacteriia</taxon>
        <taxon>Flavobacteriales</taxon>
        <taxon>Flavobacteriaceae</taxon>
        <taxon>Flavobacterium</taxon>
    </lineage>
</organism>
<comment type="caution">
    <text evidence="1">The sequence shown here is derived from an EMBL/GenBank/DDBJ whole genome shotgun (WGS) entry which is preliminary data.</text>
</comment>
<dbReference type="AlphaFoldDB" id="A0A246GFE5"/>
<sequence>MTRIRNVGGKITETTKGNDVWYAKEDIVLNSLKTVSFKGDEKGVSYGKPESYKQKAKVLSIQSELYFHNNQELKVPYLITPSPKIKFKSSKPFIAGVRSIFGNDIKHTAAKKLMQNILSNSLPRPKWIINNSLSEKQGGFYLNKQIHLNEQLIIESEKNPEKAWLLFRVIMEEIGHFIDDLLRNTFDDIGGDDSKDEGVLFTSDFIKFNDLLNKDFEFAEVKIQDENENIRTFTLKVNKSDPSIESKAKDLLFVEKNEDDHGEVVLKNGDKIVVEFFKIRGGGAIHEDITKKAAKIAGVKYDFRLDEGCAWPDVPCGNEDSIETCYYDTWRNEHKKGTLAYESHHGSKQFWHSMAPTGKNTNKQVVNLIVDQAKKWFKKGLDVSGDDGLFHIGKILHMVQDSYSLSHVQRHTDNKVIQFQSYEAQDPDKHGNPDKDGESKGAQDAFLASVWILTFYKGIKEVVSKESKKEEKERITNNALLELEKYFTNSIYPILGGRENIIAGGSLEAYKKKTEKQISPSEKK</sequence>
<reference evidence="1 2" key="1">
    <citation type="journal article" date="2017" name="Infect. Genet. Evol.">
        <title>Comparative genome analysis of fish pathogen Flavobacterium columnare reveals extensive sequence diversity within the species.</title>
        <authorList>
            <person name="Kayansamruaj P."/>
            <person name="Dong H.T."/>
            <person name="Hirono I."/>
            <person name="Kondo H."/>
            <person name="Senapin S."/>
            <person name="Rodkhum C."/>
        </authorList>
    </citation>
    <scope>NUCLEOTIDE SEQUENCE [LARGE SCALE GENOMIC DNA]</scope>
    <source>
        <strain evidence="1 2">1215</strain>
    </source>
</reference>
<gene>
    <name evidence="1" type="ORF">BWK59_13750</name>
</gene>
<protein>
    <submittedName>
        <fullName evidence="1">Uncharacterized protein</fullName>
    </submittedName>
</protein>
<dbReference type="RefSeq" id="WP_088394784.1">
    <property type="nucleotide sequence ID" value="NZ_MTCZ01000237.1"/>
</dbReference>
<accession>A0A246GFE5</accession>